<dbReference type="AlphaFoldDB" id="A0A6G9QN22"/>
<accession>A0A6G9QN22</accession>
<sequence>MKQLPLTMISAAIAAILAPSAIAQEKPADVTAAKETNQQNSSNIDAILANEKLNIVNNFHDVIVISGSRMEQTLDEVAGSVVVIDEEAIARNMSTDFATLFRTESAVDVKGGAGKPSSVTIRGIGGNRVMMVKDGVRVNNQYASPLGPGAEGTGRGLTEVEGLKQVEVLKAAASTMYGSDALGGVMVMTTKDADDYLAGQDYYFSANAGYTGMNNEFNGGFTSAFSQGNFDNLVSYQRRQGEEQQNYSNTLPDSDLVTDSVLLKSKYHFNDDTNLQLTVDYLTQQLDRWEQKPHKTDPSKDTSIDYDRKTDALNTSLRLRSTKERVVHDNVDFVLYYGQTDQSEKRNYFNGISAPDREISQKRDYQFNEYRFGFASTFSKALSLTGHDHNIIYGVDIEQSKMSRPRDYQQLDDNGNWIPSDTDTFSFADTKSLRAGAFVQDDITFLDGKLNAILGLRYDYFKNTPDQHQAEDAGRDPADFAAMSDGFWSPKAGLVYHITNNVNVYTQYAYGYKMPTPDQKWGELEVKDGAMPFPVLIQANYDLESESSHTIELGVRGHHGDTQYELTTFYTQADDYIDWEFVGCSGNGLIGCILPRSLEYRYINYDKVTLYGAEASFRQWIGSDVEVWANVAYTHGEDQDGNYLNTVSPLKGNIGANYHTYLGNTELDLGLTVRFADKMDRTTDLDIFPIAMPNMDFNEVFNTSGYAVTDLTANLRINDNWGVRFGVFNVFDKEYIEYADVAGQSKFLMGSLGVTEETYSQPGRYFNIKLNYTF</sequence>
<dbReference type="NCBIfam" id="TIGR01785">
    <property type="entry name" value="TonB-hemin"/>
    <property type="match status" value="1"/>
</dbReference>
<dbReference type="Gene3D" id="2.40.170.20">
    <property type="entry name" value="TonB-dependent receptor, beta-barrel domain"/>
    <property type="match status" value="1"/>
</dbReference>
<dbReference type="InterPro" id="IPR011276">
    <property type="entry name" value="TonB_haem/Hb_rcpt"/>
</dbReference>
<keyword evidence="8 11" id="KW-0472">Membrane</keyword>
<evidence type="ECO:0000256" key="7">
    <source>
        <dbReference type="ARBA" id="ARBA00023077"/>
    </source>
</evidence>
<feature type="signal peptide" evidence="13">
    <location>
        <begin position="1"/>
        <end position="23"/>
    </location>
</feature>
<dbReference type="GO" id="GO:0015232">
    <property type="term" value="F:heme transmembrane transporter activity"/>
    <property type="evidence" value="ECO:0007669"/>
    <property type="project" value="InterPro"/>
</dbReference>
<feature type="domain" description="TonB-dependent receptor-like beta-barrel" evidence="14">
    <location>
        <begin position="264"/>
        <end position="730"/>
    </location>
</feature>
<evidence type="ECO:0000256" key="12">
    <source>
        <dbReference type="RuleBase" id="RU003357"/>
    </source>
</evidence>
<dbReference type="SUPFAM" id="SSF56935">
    <property type="entry name" value="Porins"/>
    <property type="match status" value="1"/>
</dbReference>
<dbReference type="InterPro" id="IPR037066">
    <property type="entry name" value="Plug_dom_sf"/>
</dbReference>
<name>A0A6G9QN22_9GAMM</name>
<dbReference type="PROSITE" id="PS52016">
    <property type="entry name" value="TONB_DEPENDENT_REC_3"/>
    <property type="match status" value="1"/>
</dbReference>
<dbReference type="GO" id="GO:0009279">
    <property type="term" value="C:cell outer membrane"/>
    <property type="evidence" value="ECO:0007669"/>
    <property type="project" value="UniProtKB-SubCell"/>
</dbReference>
<evidence type="ECO:0000256" key="4">
    <source>
        <dbReference type="ARBA" id="ARBA00022452"/>
    </source>
</evidence>
<dbReference type="PANTHER" id="PTHR30069:SF29">
    <property type="entry name" value="HEMOGLOBIN AND HEMOGLOBIN-HAPTOGLOBIN-BINDING PROTEIN 1-RELATED"/>
    <property type="match status" value="1"/>
</dbReference>
<keyword evidence="9 16" id="KW-0675">Receptor</keyword>
<dbReference type="KEGG" id="saes:HBH39_14080"/>
<dbReference type="InterPro" id="IPR000531">
    <property type="entry name" value="Beta-barrel_TonB"/>
</dbReference>
<evidence type="ECO:0000256" key="5">
    <source>
        <dbReference type="ARBA" id="ARBA00022692"/>
    </source>
</evidence>
<evidence type="ECO:0000259" key="14">
    <source>
        <dbReference type="Pfam" id="PF00593"/>
    </source>
</evidence>
<dbReference type="Proteomes" id="UP000502608">
    <property type="component" value="Chromosome"/>
</dbReference>
<evidence type="ECO:0000256" key="6">
    <source>
        <dbReference type="ARBA" id="ARBA00022729"/>
    </source>
</evidence>
<dbReference type="GO" id="GO:0044718">
    <property type="term" value="P:siderophore transmembrane transport"/>
    <property type="evidence" value="ECO:0007669"/>
    <property type="project" value="TreeGrafter"/>
</dbReference>
<feature type="domain" description="TonB-dependent receptor plug" evidence="15">
    <location>
        <begin position="74"/>
        <end position="185"/>
    </location>
</feature>
<dbReference type="GO" id="GO:0015344">
    <property type="term" value="F:siderophore uptake transmembrane transporter activity"/>
    <property type="evidence" value="ECO:0007669"/>
    <property type="project" value="TreeGrafter"/>
</dbReference>
<keyword evidence="4 11" id="KW-1134">Transmembrane beta strand</keyword>
<comment type="similarity">
    <text evidence="2">Belongs to the TonB-dependent receptor family. Hemoglobin/haptoglobin binding protein subfamily.</text>
</comment>
<keyword evidence="5 11" id="KW-0812">Transmembrane</keyword>
<dbReference type="InterPro" id="IPR012910">
    <property type="entry name" value="Plug_dom"/>
</dbReference>
<dbReference type="InterPro" id="IPR039426">
    <property type="entry name" value="TonB-dep_rcpt-like"/>
</dbReference>
<evidence type="ECO:0000259" key="15">
    <source>
        <dbReference type="Pfam" id="PF07715"/>
    </source>
</evidence>
<evidence type="ECO:0000256" key="11">
    <source>
        <dbReference type="PROSITE-ProRule" id="PRU01360"/>
    </source>
</evidence>
<dbReference type="Pfam" id="PF07715">
    <property type="entry name" value="Plug"/>
    <property type="match status" value="1"/>
</dbReference>
<evidence type="ECO:0000313" key="17">
    <source>
        <dbReference type="Proteomes" id="UP000502608"/>
    </source>
</evidence>
<dbReference type="RefSeq" id="WP_167679298.1">
    <property type="nucleotide sequence ID" value="NZ_CP050313.1"/>
</dbReference>
<keyword evidence="17" id="KW-1185">Reference proteome</keyword>
<evidence type="ECO:0000256" key="8">
    <source>
        <dbReference type="ARBA" id="ARBA00023136"/>
    </source>
</evidence>
<dbReference type="EMBL" id="CP050313">
    <property type="protein sequence ID" value="QIR15483.1"/>
    <property type="molecule type" value="Genomic_DNA"/>
</dbReference>
<comment type="subcellular location">
    <subcellularLocation>
        <location evidence="1 11">Cell outer membrane</location>
        <topology evidence="1 11">Multi-pass membrane protein</topology>
    </subcellularLocation>
</comment>
<feature type="chain" id="PRO_5026063105" evidence="13">
    <location>
        <begin position="24"/>
        <end position="774"/>
    </location>
</feature>
<dbReference type="Gene3D" id="2.170.130.10">
    <property type="entry name" value="TonB-dependent receptor, plug domain"/>
    <property type="match status" value="1"/>
</dbReference>
<dbReference type="PANTHER" id="PTHR30069">
    <property type="entry name" value="TONB-DEPENDENT OUTER MEMBRANE RECEPTOR"/>
    <property type="match status" value="1"/>
</dbReference>
<gene>
    <name evidence="16" type="ORF">HBH39_14080</name>
</gene>
<evidence type="ECO:0000256" key="10">
    <source>
        <dbReference type="ARBA" id="ARBA00023237"/>
    </source>
</evidence>
<dbReference type="InterPro" id="IPR036942">
    <property type="entry name" value="Beta-barrel_TonB_sf"/>
</dbReference>
<dbReference type="Pfam" id="PF00593">
    <property type="entry name" value="TonB_dep_Rec_b-barrel"/>
    <property type="match status" value="1"/>
</dbReference>
<dbReference type="CDD" id="cd01347">
    <property type="entry name" value="ligand_gated_channel"/>
    <property type="match status" value="1"/>
</dbReference>
<keyword evidence="6 13" id="KW-0732">Signal</keyword>
<evidence type="ECO:0000313" key="16">
    <source>
        <dbReference type="EMBL" id="QIR15483.1"/>
    </source>
</evidence>
<proteinExistence type="inferred from homology"/>
<dbReference type="InterPro" id="IPR010949">
    <property type="entry name" value="TonB_Hb/transfer/lactofer_rcpt"/>
</dbReference>
<reference evidence="16 17" key="1">
    <citation type="submission" date="2020-03" db="EMBL/GenBank/DDBJ databases">
        <title>Complete genome sequence of Shewanella sp.</title>
        <authorList>
            <person name="Kim Y.-S."/>
            <person name="Kim S.-J."/>
            <person name="Jung H.-K."/>
            <person name="Kim K.-H."/>
        </authorList>
    </citation>
    <scope>NUCLEOTIDE SEQUENCE [LARGE SCALE GENOMIC DNA]</scope>
    <source>
        <strain evidence="16 17">PN3F2</strain>
    </source>
</reference>
<evidence type="ECO:0000256" key="13">
    <source>
        <dbReference type="SAM" id="SignalP"/>
    </source>
</evidence>
<evidence type="ECO:0000256" key="1">
    <source>
        <dbReference type="ARBA" id="ARBA00004571"/>
    </source>
</evidence>
<evidence type="ECO:0000256" key="9">
    <source>
        <dbReference type="ARBA" id="ARBA00023170"/>
    </source>
</evidence>
<dbReference type="NCBIfam" id="TIGR01786">
    <property type="entry name" value="TonB-hemlactrns"/>
    <property type="match status" value="1"/>
</dbReference>
<evidence type="ECO:0000256" key="3">
    <source>
        <dbReference type="ARBA" id="ARBA00022448"/>
    </source>
</evidence>
<protein>
    <submittedName>
        <fullName evidence="16">TonB-dependent hemoglobin/transferrin/lactoferrin family receptor</fullName>
    </submittedName>
</protein>
<organism evidence="16 17">
    <name type="scientific">Shewanella aestuarii</name>
    <dbReference type="NCBI Taxonomy" id="1028752"/>
    <lineage>
        <taxon>Bacteria</taxon>
        <taxon>Pseudomonadati</taxon>
        <taxon>Pseudomonadota</taxon>
        <taxon>Gammaproteobacteria</taxon>
        <taxon>Alteromonadales</taxon>
        <taxon>Shewanellaceae</taxon>
        <taxon>Shewanella</taxon>
    </lineage>
</organism>
<keyword evidence="10 11" id="KW-0998">Cell outer membrane</keyword>
<keyword evidence="3 11" id="KW-0813">Transport</keyword>
<evidence type="ECO:0000256" key="2">
    <source>
        <dbReference type="ARBA" id="ARBA00008143"/>
    </source>
</evidence>
<keyword evidence="7 12" id="KW-0798">TonB box</keyword>